<evidence type="ECO:0000313" key="12">
    <source>
        <dbReference type="Proteomes" id="UP000324797"/>
    </source>
</evidence>
<feature type="signal peptide" evidence="9">
    <location>
        <begin position="1"/>
        <end position="33"/>
    </location>
</feature>
<evidence type="ECO:0000256" key="3">
    <source>
        <dbReference type="ARBA" id="ARBA00022617"/>
    </source>
</evidence>
<dbReference type="SUPFAM" id="SSF46626">
    <property type="entry name" value="Cytochrome c"/>
    <property type="match status" value="1"/>
</dbReference>
<evidence type="ECO:0000256" key="1">
    <source>
        <dbReference type="ARBA" id="ARBA00001926"/>
    </source>
</evidence>
<evidence type="ECO:0000256" key="4">
    <source>
        <dbReference type="ARBA" id="ARBA00022660"/>
    </source>
</evidence>
<dbReference type="PANTHER" id="PTHR33751:SF13">
    <property type="entry name" value="CYTOCHROME BC1 COMPLEX CYTOCHROME C SUBUNIT"/>
    <property type="match status" value="1"/>
</dbReference>
<evidence type="ECO:0000256" key="6">
    <source>
        <dbReference type="ARBA" id="ARBA00022982"/>
    </source>
</evidence>
<feature type="chain" id="PRO_5024391945" evidence="9">
    <location>
        <begin position="34"/>
        <end position="121"/>
    </location>
</feature>
<dbReference type="Pfam" id="PF13442">
    <property type="entry name" value="Cytochrome_CBB3"/>
    <property type="match status" value="1"/>
</dbReference>
<reference evidence="11 12" key="1">
    <citation type="submission" date="2019-08" db="EMBL/GenBank/DDBJ databases">
        <title>Bradyrhizobium hipponensis sp. nov., a rhizobium isolated from a Lupinus angustifolius root nodule in Tunisia.</title>
        <authorList>
            <person name="Off K."/>
            <person name="Rejili M."/>
            <person name="Mars M."/>
            <person name="Brachmann A."/>
            <person name="Marin M."/>
        </authorList>
    </citation>
    <scope>NUCLEOTIDE SEQUENCE [LARGE SCALE GENOMIC DNA]</scope>
    <source>
        <strain evidence="12">aSej3</strain>
    </source>
</reference>
<evidence type="ECO:0000256" key="5">
    <source>
        <dbReference type="ARBA" id="ARBA00022723"/>
    </source>
</evidence>
<evidence type="ECO:0000313" key="11">
    <source>
        <dbReference type="EMBL" id="TYO61842.1"/>
    </source>
</evidence>
<dbReference type="InterPro" id="IPR036909">
    <property type="entry name" value="Cyt_c-like_dom_sf"/>
</dbReference>
<keyword evidence="12" id="KW-1185">Reference proteome</keyword>
<evidence type="ECO:0000256" key="8">
    <source>
        <dbReference type="PROSITE-ProRule" id="PRU00433"/>
    </source>
</evidence>
<dbReference type="AlphaFoldDB" id="A0A5S4YCZ0"/>
<dbReference type="InterPro" id="IPR050597">
    <property type="entry name" value="Cytochrome_c_Oxidase_Subunit"/>
</dbReference>
<protein>
    <submittedName>
        <fullName evidence="11">Cytochrome c</fullName>
    </submittedName>
</protein>
<dbReference type="GO" id="GO:0005506">
    <property type="term" value="F:iron ion binding"/>
    <property type="evidence" value="ECO:0007669"/>
    <property type="project" value="InterPro"/>
</dbReference>
<comment type="caution">
    <text evidence="11">The sequence shown here is derived from an EMBL/GenBank/DDBJ whole genome shotgun (WGS) entry which is preliminary data.</text>
</comment>
<evidence type="ECO:0000259" key="10">
    <source>
        <dbReference type="PROSITE" id="PS51007"/>
    </source>
</evidence>
<keyword evidence="3 8" id="KW-0349">Heme</keyword>
<dbReference type="EMBL" id="VSTH01000155">
    <property type="protein sequence ID" value="TYO61842.1"/>
    <property type="molecule type" value="Genomic_DNA"/>
</dbReference>
<dbReference type="Proteomes" id="UP000324797">
    <property type="component" value="Unassembled WGS sequence"/>
</dbReference>
<evidence type="ECO:0000256" key="9">
    <source>
        <dbReference type="SAM" id="SignalP"/>
    </source>
</evidence>
<accession>A0A5S4YCZ0</accession>
<keyword evidence="9" id="KW-0732">Signal</keyword>
<keyword evidence="4" id="KW-0679">Respiratory chain</keyword>
<dbReference type="PRINTS" id="PR00605">
    <property type="entry name" value="CYTCHROMECIC"/>
</dbReference>
<dbReference type="GO" id="GO:0020037">
    <property type="term" value="F:heme binding"/>
    <property type="evidence" value="ECO:0007669"/>
    <property type="project" value="InterPro"/>
</dbReference>
<proteinExistence type="predicted"/>
<dbReference type="PANTHER" id="PTHR33751">
    <property type="entry name" value="CBB3-TYPE CYTOCHROME C OXIDASE SUBUNIT FIXP"/>
    <property type="match status" value="1"/>
</dbReference>
<sequence>MELDILKLHLKKFTALLSAVLGASWLCAAPVQAQSATPAPDNGTFDVEQLFAGTCGFCHSDGGRAAGKGPQLMNSPRDDEFLHNRIKNGKSGAMPAFGGTFTDAQIDQIIKYIRALKPHEG</sequence>
<evidence type="ECO:0000256" key="7">
    <source>
        <dbReference type="ARBA" id="ARBA00023004"/>
    </source>
</evidence>
<gene>
    <name evidence="11" type="ORF">FXV83_36055</name>
</gene>
<dbReference type="Gene3D" id="1.10.760.10">
    <property type="entry name" value="Cytochrome c-like domain"/>
    <property type="match status" value="1"/>
</dbReference>
<evidence type="ECO:0000256" key="2">
    <source>
        <dbReference type="ARBA" id="ARBA00022448"/>
    </source>
</evidence>
<name>A0A5S4YCZ0_9BRAD</name>
<dbReference type="PROSITE" id="PS51007">
    <property type="entry name" value="CYTC"/>
    <property type="match status" value="1"/>
</dbReference>
<feature type="domain" description="Cytochrome c" evidence="10">
    <location>
        <begin position="42"/>
        <end position="117"/>
    </location>
</feature>
<keyword evidence="2" id="KW-0813">Transport</keyword>
<dbReference type="InterPro" id="IPR009056">
    <property type="entry name" value="Cyt_c-like_dom"/>
</dbReference>
<dbReference type="InterPro" id="IPR008168">
    <property type="entry name" value="Cyt_C_IC"/>
</dbReference>
<keyword evidence="6" id="KW-0249">Electron transport</keyword>
<comment type="cofactor">
    <cofactor evidence="1">
        <name>heme c</name>
        <dbReference type="ChEBI" id="CHEBI:61717"/>
    </cofactor>
</comment>
<organism evidence="11 12">
    <name type="scientific">Bradyrhizobium hipponense</name>
    <dbReference type="NCBI Taxonomy" id="2605638"/>
    <lineage>
        <taxon>Bacteria</taxon>
        <taxon>Pseudomonadati</taxon>
        <taxon>Pseudomonadota</taxon>
        <taxon>Alphaproteobacteria</taxon>
        <taxon>Hyphomicrobiales</taxon>
        <taxon>Nitrobacteraceae</taxon>
        <taxon>Bradyrhizobium</taxon>
    </lineage>
</organism>
<keyword evidence="5 8" id="KW-0479">Metal-binding</keyword>
<dbReference type="GO" id="GO:0009055">
    <property type="term" value="F:electron transfer activity"/>
    <property type="evidence" value="ECO:0007669"/>
    <property type="project" value="InterPro"/>
</dbReference>
<keyword evidence="7 8" id="KW-0408">Iron</keyword>